<evidence type="ECO:0000313" key="10">
    <source>
        <dbReference type="RefSeq" id="XP_011077170.1"/>
    </source>
</evidence>
<protein>
    <submittedName>
        <fullName evidence="10">Probable WRKY transcription factor 20</fullName>
    </submittedName>
</protein>
<dbReference type="AlphaFoldDB" id="A0A6I9T4V8"/>
<dbReference type="Pfam" id="PF03106">
    <property type="entry name" value="WRKY"/>
    <property type="match status" value="2"/>
</dbReference>
<dbReference type="PANTHER" id="PTHR31221:SF193">
    <property type="entry name" value="WRKY TRANSCRIPTION FACTOR PROTEIN 1-RELATED"/>
    <property type="match status" value="1"/>
</dbReference>
<keyword evidence="2" id="KW-0677">Repeat</keyword>
<dbReference type="OrthoDB" id="2021103at2759"/>
<evidence type="ECO:0000256" key="7">
    <source>
        <dbReference type="SAM" id="MobiDB-lite"/>
    </source>
</evidence>
<keyword evidence="4" id="KW-0238">DNA-binding</keyword>
<feature type="region of interest" description="Disordered" evidence="7">
    <location>
        <begin position="145"/>
        <end position="177"/>
    </location>
</feature>
<feature type="region of interest" description="Disordered" evidence="7">
    <location>
        <begin position="423"/>
        <end position="479"/>
    </location>
</feature>
<dbReference type="Gramene" id="SIN_1001880.t">
    <property type="protein sequence ID" value="SIN_1001880.t"/>
    <property type="gene ID" value="SIN_1001880"/>
</dbReference>
<sequence>MGANGGGPPPFVKKEDEFHDSNNCDDDNDDNHQILMRENDHKNENKGISIAERRAAKCGFNASNINAARFRTTGLATTPLRSPYFTVPPGLSPSALLDSPIMLPNAQAQLSPTTGTFHQFPSPNHESLKLKLKLASSCSASASASASPSACGDDHNTFAPQSSSSKQPLSQYSSLLPNNTSLLQNNKAFEEFEYPRDLQDTTSKNVDYFEDTLTETDQVVILGNNNNQYLSSSLQPRNNHQMFISSHNDHHHSSKDIRPTTHPNQEKLHHHHQRGPYFPKDQVAKYSEDGFYWRKYGQKHVKGSEYPRSYYKCTNTNCQVKKKVERSHDGQITEIVYKGSHNHPKPQPFKRLVSEMSSSDMSPEGSSATSCFKTDGKDAAFASDWRPDHSLDGTSSTSFLSDFSDPLSRMNTIFESVETQEFSSAFASQDAEHDQTGASPESISFNDEDDDQNGECEPKKRKRDNFPSETTTARSTREPRVVVQIESDIDILDDGYRWRKYGQKVVKGNPNPRSYYKCTTPGCPVRKHVERAANDIKSVVTTYEGKHNHEVPCSKNGSLVISDVANLPPSVTNSTIPTAAPLPQKPDHHHVPKAGKQVQDLSSLYLERKPILNYNELMRSNLPGNFTNDLNFGASSVYPLSFPPFHSLPNYSSLLMNGNQMKTNYPSSNLYPMLPDYMPLPSQVNHVAAAAAGSTNVPLAGNFHYSNYAATSAVNQSSCRGNEMRDCQQAKVVKPKEEQRDDGELYDTCLSIPNPGNGAI</sequence>
<dbReference type="InterPro" id="IPR044810">
    <property type="entry name" value="WRKY_plant"/>
</dbReference>
<evidence type="ECO:0000256" key="4">
    <source>
        <dbReference type="ARBA" id="ARBA00023125"/>
    </source>
</evidence>
<dbReference type="GO" id="GO:0043565">
    <property type="term" value="F:sequence-specific DNA binding"/>
    <property type="evidence" value="ECO:0007669"/>
    <property type="project" value="InterPro"/>
</dbReference>
<dbReference type="PROSITE" id="PS50811">
    <property type="entry name" value="WRKY"/>
    <property type="match status" value="2"/>
</dbReference>
<dbReference type="InterPro" id="IPR003657">
    <property type="entry name" value="WRKY_dom"/>
</dbReference>
<feature type="region of interest" description="Disordered" evidence="7">
    <location>
        <begin position="574"/>
        <end position="596"/>
    </location>
</feature>
<feature type="compositionally biased region" description="Low complexity" evidence="7">
    <location>
        <begin position="392"/>
        <end position="402"/>
    </location>
</feature>
<dbReference type="SUPFAM" id="SSF118290">
    <property type="entry name" value="WRKY DNA-binding domain"/>
    <property type="match status" value="2"/>
</dbReference>
<reference evidence="10" key="1">
    <citation type="submission" date="2025-08" db="UniProtKB">
        <authorList>
            <consortium name="RefSeq"/>
        </authorList>
    </citation>
    <scope>IDENTIFICATION</scope>
</reference>
<feature type="region of interest" description="Disordered" evidence="7">
    <location>
        <begin position="730"/>
        <end position="760"/>
    </location>
</feature>
<feature type="compositionally biased region" description="Low complexity" evidence="7">
    <location>
        <begin position="160"/>
        <end position="177"/>
    </location>
</feature>
<dbReference type="FunFam" id="2.20.25.80:FF:000006">
    <property type="entry name" value="WRKY transcription factor"/>
    <property type="match status" value="1"/>
</dbReference>
<gene>
    <name evidence="10" type="primary">LOC105161243</name>
</gene>
<feature type="domain" description="WRKY" evidence="8">
    <location>
        <begin position="487"/>
        <end position="552"/>
    </location>
</feature>
<keyword evidence="3" id="KW-0805">Transcription regulation</keyword>
<evidence type="ECO:0000259" key="8">
    <source>
        <dbReference type="PROSITE" id="PS50811"/>
    </source>
</evidence>
<evidence type="ECO:0000256" key="3">
    <source>
        <dbReference type="ARBA" id="ARBA00023015"/>
    </source>
</evidence>
<dbReference type="SMART" id="SM00774">
    <property type="entry name" value="WRKY"/>
    <property type="match status" value="2"/>
</dbReference>
<proteinExistence type="predicted"/>
<evidence type="ECO:0000313" key="9">
    <source>
        <dbReference type="Proteomes" id="UP000504604"/>
    </source>
</evidence>
<feature type="domain" description="WRKY" evidence="8">
    <location>
        <begin position="282"/>
        <end position="346"/>
    </location>
</feature>
<organism evidence="9 10">
    <name type="scientific">Sesamum indicum</name>
    <name type="common">Oriental sesame</name>
    <name type="synonym">Sesamum orientale</name>
    <dbReference type="NCBI Taxonomy" id="4182"/>
    <lineage>
        <taxon>Eukaryota</taxon>
        <taxon>Viridiplantae</taxon>
        <taxon>Streptophyta</taxon>
        <taxon>Embryophyta</taxon>
        <taxon>Tracheophyta</taxon>
        <taxon>Spermatophyta</taxon>
        <taxon>Magnoliopsida</taxon>
        <taxon>eudicotyledons</taxon>
        <taxon>Gunneridae</taxon>
        <taxon>Pentapetalae</taxon>
        <taxon>asterids</taxon>
        <taxon>lamiids</taxon>
        <taxon>Lamiales</taxon>
        <taxon>Pedaliaceae</taxon>
        <taxon>Sesamum</taxon>
    </lineage>
</organism>
<keyword evidence="5" id="KW-0804">Transcription</keyword>
<name>A0A6I9T4V8_SESIN</name>
<accession>A0A6I9T4V8</accession>
<comment type="subcellular location">
    <subcellularLocation>
        <location evidence="1">Nucleus</location>
    </subcellularLocation>
</comment>
<keyword evidence="9" id="KW-1185">Reference proteome</keyword>
<dbReference type="KEGG" id="sind:105161243"/>
<dbReference type="GO" id="GO:0003700">
    <property type="term" value="F:DNA-binding transcription factor activity"/>
    <property type="evidence" value="ECO:0007669"/>
    <property type="project" value="InterPro"/>
</dbReference>
<dbReference type="RefSeq" id="XP_011077170.1">
    <property type="nucleotide sequence ID" value="XM_011078868.2"/>
</dbReference>
<feature type="compositionally biased region" description="Basic and acidic residues" evidence="7">
    <location>
        <begin position="254"/>
        <end position="267"/>
    </location>
</feature>
<feature type="region of interest" description="Disordered" evidence="7">
    <location>
        <begin position="383"/>
        <end position="402"/>
    </location>
</feature>
<dbReference type="GO" id="GO:0005634">
    <property type="term" value="C:nucleus"/>
    <property type="evidence" value="ECO:0007669"/>
    <property type="project" value="UniProtKB-SubCell"/>
</dbReference>
<evidence type="ECO:0000256" key="5">
    <source>
        <dbReference type="ARBA" id="ARBA00023163"/>
    </source>
</evidence>
<feature type="region of interest" description="Disordered" evidence="7">
    <location>
        <begin position="1"/>
        <end position="32"/>
    </location>
</feature>
<feature type="compositionally biased region" description="Basic and acidic residues" evidence="7">
    <location>
        <begin position="12"/>
        <end position="22"/>
    </location>
</feature>
<feature type="compositionally biased region" description="Basic and acidic residues" evidence="7">
    <location>
        <begin position="730"/>
        <end position="743"/>
    </location>
</feature>
<feature type="region of interest" description="Disordered" evidence="7">
    <location>
        <begin position="247"/>
        <end position="278"/>
    </location>
</feature>
<dbReference type="GeneID" id="105161243"/>
<evidence type="ECO:0000256" key="6">
    <source>
        <dbReference type="ARBA" id="ARBA00023242"/>
    </source>
</evidence>
<dbReference type="InParanoid" id="A0A6I9T4V8"/>
<feature type="compositionally biased region" description="Polar residues" evidence="7">
    <location>
        <begin position="436"/>
        <end position="445"/>
    </location>
</feature>
<dbReference type="FunFam" id="2.20.25.80:FF:000001">
    <property type="entry name" value="WRKY transcription factor 33"/>
    <property type="match status" value="1"/>
</dbReference>
<dbReference type="Proteomes" id="UP000504604">
    <property type="component" value="Linkage group LG4"/>
</dbReference>
<evidence type="ECO:0000256" key="2">
    <source>
        <dbReference type="ARBA" id="ARBA00022737"/>
    </source>
</evidence>
<keyword evidence="6" id="KW-0539">Nucleus</keyword>
<dbReference type="PANTHER" id="PTHR31221">
    <property type="entry name" value="WRKY TRANSCRIPTION FACTOR PROTEIN 1-RELATED"/>
    <property type="match status" value="1"/>
</dbReference>
<dbReference type="InterPro" id="IPR036576">
    <property type="entry name" value="WRKY_dom_sf"/>
</dbReference>
<dbReference type="Gene3D" id="2.20.25.80">
    <property type="entry name" value="WRKY domain"/>
    <property type="match status" value="2"/>
</dbReference>
<evidence type="ECO:0000256" key="1">
    <source>
        <dbReference type="ARBA" id="ARBA00004123"/>
    </source>
</evidence>